<sequence>MDLVRFSIALSVFLCYGTPPSQGQAIVSIKDSCEAKSAPWIPCEKFDYVKNATGSGIKCWIFCSRSGFYSKTGRFIRCIQGDPEAKYIKSCRRQIEKRGKEKMREGTRGKRKTSEPKEEGVRAKTDFTPDESRRLNNLTKVFRKVEDKDLNDFKKFILEKGLETKIKLANDGKISFRDPDCGENKDYPCHRIHQIIEGVNENIDYINEILSLKKMKEELRLRERESEEGEFPGLLNTTNRRGFLLHYPVELGNWSRLEDPSQIKCPSHHKDMLSNPRRLGKYNLDIIVRRPRIGTFETVVPGYICQGMQWTSTCNEMWYFVTYHDRAVHYITPNKLKCLQNIRAHKRGEHIKPYYPLEECNWNSETTKTVDYFMITPYSPEVDPFTLEFKSEIFPDRTSCRPGDEICVTDDDSKVWFPDEDDKLIARGHCPDETWDESHLTIHPEEMPENWEDPQSPWVSDYILKGVLFGEKRVKKSCLLEFCGTSGLLFEDGEWWELNVFSREKGRESLTKIFIEQEEIRRCNGTETRVGVAGKETDEKALLNAVLSKNAYERCKSARYRLIENKYLRLDDLSYINPRESVTWWAYRVRAGDDERTFKLEKTTGEYRYLQVPPSLEQHVTDCDGQENCSVSIGYYRGELINSSDWTRTGHDDVYVGVNGLLRKDTGNKTIVLYPPLMKEYQEIFSDSGESDDEAFIYKPDIHEKKGKPKEAEDEKDEKSKKNKTPIDDIKDWWSNIKGEWHLIKGILIGLFTFALLIGVVKLGVFIKSSFRKRRDDSIPEGKDEEIGIKMQSRRSRQNIYEEINEVSPTMTRRGRNIFN</sequence>
<evidence type="ECO:0000313" key="10">
    <source>
        <dbReference type="EMBL" id="AIE12117.1"/>
    </source>
</evidence>
<evidence type="ECO:0000256" key="4">
    <source>
        <dbReference type="ARBA" id="ARBA00022989"/>
    </source>
</evidence>
<evidence type="ECO:0000256" key="8">
    <source>
        <dbReference type="SAM" id="Phobius"/>
    </source>
</evidence>
<dbReference type="EMBL" id="KJ701190">
    <property type="protein sequence ID" value="AIE12117.1"/>
    <property type="molecule type" value="Viral_cRNA"/>
</dbReference>
<reference evidence="10 11" key="1">
    <citation type="submission" date="2014-04" db="EMBL/GenBank/DDBJ databases">
        <title>Curionopolis virus: a new genome of family rhabdoviridae member.</title>
        <authorList>
            <person name="Medeirosa D.B.A."/>
            <person name="Diniz Junior J.A.P."/>
            <person name="Cardoso J.F."/>
            <person name="Silva S.P."/>
            <person name="Da Silva D.E.A."/>
            <person name="Oliveira L.F."/>
            <person name="Vasconcelos J.M."/>
            <person name="Chiang J.O."/>
            <person name="Nunes M.R.T."/>
            <person name="Vianez-Junior J.L.S.G."/>
            <person name="Vasconcelos P.F.C."/>
        </authorList>
    </citation>
    <scope>NUCLEOTIDE SEQUENCE [LARGE SCALE GENOMIC DNA]</scope>
    <source>
        <strain evidence="10">BE AR 440009</strain>
    </source>
</reference>
<gene>
    <name evidence="10" type="primary">G</name>
</gene>
<evidence type="ECO:0000256" key="5">
    <source>
        <dbReference type="ARBA" id="ARBA00023136"/>
    </source>
</evidence>
<dbReference type="Gene3D" id="2.30.29.130">
    <property type="match status" value="1"/>
</dbReference>
<evidence type="ECO:0000256" key="1">
    <source>
        <dbReference type="ARBA" id="ARBA00004479"/>
    </source>
</evidence>
<accession>A0A068J4R3</accession>
<dbReference type="OrthoDB" id="3693at10239"/>
<feature type="transmembrane region" description="Helical" evidence="8">
    <location>
        <begin position="746"/>
        <end position="767"/>
    </location>
</feature>
<evidence type="ECO:0000256" key="2">
    <source>
        <dbReference type="ARBA" id="ARBA00022692"/>
    </source>
</evidence>
<keyword evidence="4 8" id="KW-1133">Transmembrane helix</keyword>
<dbReference type="GO" id="GO:0019031">
    <property type="term" value="C:viral envelope"/>
    <property type="evidence" value="ECO:0007669"/>
    <property type="project" value="UniProtKB-KW"/>
</dbReference>
<feature type="domain" description="Spike glycoprotein fusion" evidence="9">
    <location>
        <begin position="300"/>
        <end position="397"/>
    </location>
</feature>
<dbReference type="GO" id="GO:0055036">
    <property type="term" value="C:virion membrane"/>
    <property type="evidence" value="ECO:0007669"/>
    <property type="project" value="UniProtKB-SubCell"/>
</dbReference>
<keyword evidence="5 8" id="KW-0472">Membrane</keyword>
<dbReference type="Pfam" id="PF00974">
    <property type="entry name" value="Rhabdo_glycop_FD"/>
    <property type="match status" value="1"/>
</dbReference>
<protein>
    <submittedName>
        <fullName evidence="10">G protein</fullName>
    </submittedName>
</protein>
<keyword evidence="11" id="KW-1185">Reference proteome</keyword>
<feature type="compositionally biased region" description="Basic and acidic residues" evidence="7">
    <location>
        <begin position="700"/>
        <end position="724"/>
    </location>
</feature>
<evidence type="ECO:0000313" key="11">
    <source>
        <dbReference type="Proteomes" id="UP000130164"/>
    </source>
</evidence>
<feature type="region of interest" description="Disordered" evidence="7">
    <location>
        <begin position="98"/>
        <end position="125"/>
    </location>
</feature>
<evidence type="ECO:0000259" key="9">
    <source>
        <dbReference type="Pfam" id="PF00974"/>
    </source>
</evidence>
<dbReference type="InterPro" id="IPR001903">
    <property type="entry name" value="Rhabdo_glycop_FD"/>
</dbReference>
<keyword evidence="3" id="KW-0732">Signal</keyword>
<evidence type="ECO:0000256" key="7">
    <source>
        <dbReference type="SAM" id="MobiDB-lite"/>
    </source>
</evidence>
<dbReference type="SUPFAM" id="SSF161008">
    <property type="entry name" value="Viral glycoprotein ectodomain-like"/>
    <property type="match status" value="1"/>
</dbReference>
<evidence type="ECO:0000256" key="6">
    <source>
        <dbReference type="ARBA" id="ARBA00023180"/>
    </source>
</evidence>
<keyword evidence="6" id="KW-0325">Glycoprotein</keyword>
<name>A0A068J4R3_9RHAB</name>
<organism evidence="10 11">
    <name type="scientific">Curionopolis virus</name>
    <dbReference type="NCBI Taxonomy" id="490110"/>
    <lineage>
        <taxon>Viruses</taxon>
        <taxon>Riboviria</taxon>
        <taxon>Orthornavirae</taxon>
        <taxon>Negarnaviricota</taxon>
        <taxon>Haploviricotina</taxon>
        <taxon>Monjiviricetes</taxon>
        <taxon>Mononegavirales</taxon>
        <taxon>Rhabdoviridae</taxon>
        <taxon>Alpharhabdovirinae</taxon>
        <taxon>Curiovirus</taxon>
        <taxon>Curiovirus curionopolis</taxon>
    </lineage>
</organism>
<evidence type="ECO:0000256" key="3">
    <source>
        <dbReference type="ARBA" id="ARBA00022729"/>
    </source>
</evidence>
<comment type="subcellular location">
    <subcellularLocation>
        <location evidence="1">Membrane</location>
        <topology evidence="1">Single-pass type I membrane protein</topology>
    </subcellularLocation>
</comment>
<proteinExistence type="predicted"/>
<keyword evidence="2 8" id="KW-0812">Transmembrane</keyword>
<feature type="region of interest" description="Disordered" evidence="7">
    <location>
        <begin position="698"/>
        <end position="724"/>
    </location>
</feature>
<dbReference type="Proteomes" id="UP000130164">
    <property type="component" value="Genome"/>
</dbReference>